<dbReference type="GO" id="GO:0006080">
    <property type="term" value="P:substituted mannan metabolic process"/>
    <property type="evidence" value="ECO:0007669"/>
    <property type="project" value="InterPro"/>
</dbReference>
<organism evidence="7 8">
    <name type="scientific">Flavobacterium zepuense</name>
    <dbReference type="NCBI Taxonomy" id="2593302"/>
    <lineage>
        <taxon>Bacteria</taxon>
        <taxon>Pseudomonadati</taxon>
        <taxon>Bacteroidota</taxon>
        <taxon>Flavobacteriia</taxon>
        <taxon>Flavobacteriales</taxon>
        <taxon>Flavobacteriaceae</taxon>
        <taxon>Flavobacterium</taxon>
    </lineage>
</organism>
<evidence type="ECO:0000256" key="2">
    <source>
        <dbReference type="ARBA" id="ARBA00022801"/>
    </source>
</evidence>
<dbReference type="Pfam" id="PF02156">
    <property type="entry name" value="Glyco_hydro_26"/>
    <property type="match status" value="1"/>
</dbReference>
<dbReference type="Proteomes" id="UP000320643">
    <property type="component" value="Unassembled WGS sequence"/>
</dbReference>
<comment type="similarity">
    <text evidence="1 4">Belongs to the glycosyl hydrolase 26 family.</text>
</comment>
<dbReference type="InterPro" id="IPR017853">
    <property type="entry name" value="GH"/>
</dbReference>
<dbReference type="EMBL" id="VJVZ01000004">
    <property type="protein sequence ID" value="TRW25170.1"/>
    <property type="molecule type" value="Genomic_DNA"/>
</dbReference>
<dbReference type="SUPFAM" id="SSF51445">
    <property type="entry name" value="(Trans)glycosidases"/>
    <property type="match status" value="1"/>
</dbReference>
<dbReference type="PROSITE" id="PS51764">
    <property type="entry name" value="GH26"/>
    <property type="match status" value="1"/>
</dbReference>
<dbReference type="GO" id="GO:0016985">
    <property type="term" value="F:mannan endo-1,4-beta-mannosidase activity"/>
    <property type="evidence" value="ECO:0007669"/>
    <property type="project" value="InterPro"/>
</dbReference>
<protein>
    <submittedName>
        <fullName evidence="7">Beta-mannosidase</fullName>
    </submittedName>
</protein>
<name>A0A552V3V6_9FLAO</name>
<feature type="domain" description="GH26" evidence="6">
    <location>
        <begin position="60"/>
        <end position="401"/>
    </location>
</feature>
<keyword evidence="8" id="KW-1185">Reference proteome</keyword>
<keyword evidence="3 4" id="KW-0326">Glycosidase</keyword>
<gene>
    <name evidence="7" type="ORF">FMM05_07640</name>
</gene>
<evidence type="ECO:0000313" key="8">
    <source>
        <dbReference type="Proteomes" id="UP000320643"/>
    </source>
</evidence>
<sequence>MNRKNLFRFAFCAIFVTLASCSGSDDGYAGITPPVEVFPEEDVFNQDNIRSYMSDPNATAETVALFYNLKKLQQTKYLIGQQDAFNSFYNDAGGASDIKKATGSDPALLGSDFMFITDDQNTGDPSNWYYQQELKITQDAKEAYDKGMVNIFCWHFREPYEGVDFYADSMTDEQKQNAFTSILPGGENHEYYKAKLDKIADVFNNLKGTDNKVIPVIFRPFHEFDGNWFWWGSAYCTPEQYKQAWQFTVQYLRDTKSVHNVLYAFSPDNSYTTEANYLSRYPGDDYIDVLGMDNYGDFAIGASNGIVTANNKLKMVSDIAHAKVKVAAMTETGWQVSSGNPVIPTFFNTNIYTAMTANDVQLAFVMFWNNTATGYYVPPAGQSNTQDFIDFTKRAESVLQNNIPDMYTMPAE</sequence>
<dbReference type="OrthoDB" id="9816550at2"/>
<feature type="active site" description="Nucleophile" evidence="4">
    <location>
        <position position="331"/>
    </location>
</feature>
<evidence type="ECO:0000256" key="4">
    <source>
        <dbReference type="PROSITE-ProRule" id="PRU01100"/>
    </source>
</evidence>
<dbReference type="InterPro" id="IPR000805">
    <property type="entry name" value="Glyco_hydro_26"/>
</dbReference>
<evidence type="ECO:0000256" key="3">
    <source>
        <dbReference type="ARBA" id="ARBA00023295"/>
    </source>
</evidence>
<dbReference type="PROSITE" id="PS51257">
    <property type="entry name" value="PROKAR_LIPOPROTEIN"/>
    <property type="match status" value="1"/>
</dbReference>
<proteinExistence type="inferred from homology"/>
<keyword evidence="2 4" id="KW-0378">Hydrolase</keyword>
<evidence type="ECO:0000256" key="5">
    <source>
        <dbReference type="SAM" id="SignalP"/>
    </source>
</evidence>
<feature type="chain" id="PRO_5021700303" evidence="5">
    <location>
        <begin position="20"/>
        <end position="412"/>
    </location>
</feature>
<keyword evidence="5" id="KW-0732">Signal</keyword>
<evidence type="ECO:0000259" key="6">
    <source>
        <dbReference type="PROSITE" id="PS51764"/>
    </source>
</evidence>
<evidence type="ECO:0000313" key="7">
    <source>
        <dbReference type="EMBL" id="TRW25170.1"/>
    </source>
</evidence>
<feature type="active site" description="Proton donor" evidence="4">
    <location>
        <position position="223"/>
    </location>
</feature>
<dbReference type="AlphaFoldDB" id="A0A552V3V6"/>
<dbReference type="InterPro" id="IPR022790">
    <property type="entry name" value="GH26_dom"/>
</dbReference>
<dbReference type="PANTHER" id="PTHR40079">
    <property type="entry name" value="MANNAN ENDO-1,4-BETA-MANNOSIDASE E-RELATED"/>
    <property type="match status" value="1"/>
</dbReference>
<accession>A0A552V3V6</accession>
<feature type="signal peptide" evidence="5">
    <location>
        <begin position="1"/>
        <end position="19"/>
    </location>
</feature>
<reference evidence="7 8" key="1">
    <citation type="submission" date="2019-07" db="EMBL/GenBank/DDBJ databases">
        <title>Flavobacterium sp. nov., isolated from glacier ice.</title>
        <authorList>
            <person name="Liu Q."/>
            <person name="Xin Y.-H."/>
        </authorList>
    </citation>
    <scope>NUCLEOTIDE SEQUENCE [LARGE SCALE GENOMIC DNA]</scope>
    <source>
        <strain evidence="7 8">ZT4R6</strain>
    </source>
</reference>
<dbReference type="RefSeq" id="WP_143372752.1">
    <property type="nucleotide sequence ID" value="NZ_VJVZ01000004.1"/>
</dbReference>
<dbReference type="PANTHER" id="PTHR40079:SF4">
    <property type="entry name" value="GH26 DOMAIN-CONTAINING PROTEIN-RELATED"/>
    <property type="match status" value="1"/>
</dbReference>
<dbReference type="Gene3D" id="3.20.20.80">
    <property type="entry name" value="Glycosidases"/>
    <property type="match status" value="1"/>
</dbReference>
<dbReference type="PRINTS" id="PR00739">
    <property type="entry name" value="GLHYDRLASE26"/>
</dbReference>
<evidence type="ECO:0000256" key="1">
    <source>
        <dbReference type="ARBA" id="ARBA00007754"/>
    </source>
</evidence>
<comment type="caution">
    <text evidence="7">The sequence shown here is derived from an EMBL/GenBank/DDBJ whole genome shotgun (WGS) entry which is preliminary data.</text>
</comment>